<dbReference type="GO" id="GO:0005886">
    <property type="term" value="C:plasma membrane"/>
    <property type="evidence" value="ECO:0007669"/>
    <property type="project" value="TreeGrafter"/>
</dbReference>
<evidence type="ECO:0000313" key="13">
    <source>
        <dbReference type="EnsemblMetazoa" id="CLYHEMP010231.1"/>
    </source>
</evidence>
<evidence type="ECO:0000256" key="11">
    <source>
        <dbReference type="RuleBase" id="RU000679"/>
    </source>
</evidence>
<dbReference type="PANTHER" id="PTHR11690">
    <property type="entry name" value="AMILORIDE-SENSITIVE SODIUM CHANNEL-RELATED"/>
    <property type="match status" value="1"/>
</dbReference>
<keyword evidence="8 12" id="KW-0472">Membrane</keyword>
<keyword evidence="5 12" id="KW-1133">Transmembrane helix</keyword>
<dbReference type="Proteomes" id="UP000594262">
    <property type="component" value="Unplaced"/>
</dbReference>
<keyword evidence="10 11" id="KW-0407">Ion channel</keyword>
<evidence type="ECO:0000256" key="6">
    <source>
        <dbReference type="ARBA" id="ARBA00023053"/>
    </source>
</evidence>
<feature type="transmembrane region" description="Helical" evidence="12">
    <location>
        <begin position="406"/>
        <end position="430"/>
    </location>
</feature>
<evidence type="ECO:0000256" key="8">
    <source>
        <dbReference type="ARBA" id="ARBA00023136"/>
    </source>
</evidence>
<dbReference type="OrthoDB" id="6502088at2759"/>
<keyword evidence="2 11" id="KW-0813">Transport</keyword>
<accession>A0A7M5V621</accession>
<dbReference type="PRINTS" id="PR01078">
    <property type="entry name" value="AMINACHANNEL"/>
</dbReference>
<dbReference type="EnsemblMetazoa" id="CLYHEMT010231.1">
    <property type="protein sequence ID" value="CLYHEMP010231.1"/>
    <property type="gene ID" value="CLYHEMG010231"/>
</dbReference>
<organism evidence="13 14">
    <name type="scientific">Clytia hemisphaerica</name>
    <dbReference type="NCBI Taxonomy" id="252671"/>
    <lineage>
        <taxon>Eukaryota</taxon>
        <taxon>Metazoa</taxon>
        <taxon>Cnidaria</taxon>
        <taxon>Hydrozoa</taxon>
        <taxon>Hydroidolina</taxon>
        <taxon>Leptothecata</taxon>
        <taxon>Obeliida</taxon>
        <taxon>Clytiidae</taxon>
        <taxon>Clytia</taxon>
    </lineage>
</organism>
<proteinExistence type="inferred from homology"/>
<dbReference type="Gene3D" id="1.10.287.770">
    <property type="entry name" value="YojJ-like"/>
    <property type="match status" value="1"/>
</dbReference>
<reference evidence="13" key="1">
    <citation type="submission" date="2021-01" db="UniProtKB">
        <authorList>
            <consortium name="EnsemblMetazoa"/>
        </authorList>
    </citation>
    <scope>IDENTIFICATION</scope>
</reference>
<comment type="similarity">
    <text evidence="11">Belongs to the amiloride-sensitive sodium channel (TC 1.A.6) family.</text>
</comment>
<keyword evidence="4 11" id="KW-0812">Transmembrane</keyword>
<dbReference type="Pfam" id="PF00858">
    <property type="entry name" value="ASC"/>
    <property type="match status" value="1"/>
</dbReference>
<evidence type="ECO:0000256" key="4">
    <source>
        <dbReference type="ARBA" id="ARBA00022692"/>
    </source>
</evidence>
<dbReference type="AlphaFoldDB" id="A0A7M5V621"/>
<dbReference type="InterPro" id="IPR001873">
    <property type="entry name" value="ENaC"/>
</dbReference>
<keyword evidence="14" id="KW-1185">Reference proteome</keyword>
<evidence type="ECO:0000256" key="1">
    <source>
        <dbReference type="ARBA" id="ARBA00004141"/>
    </source>
</evidence>
<evidence type="ECO:0000256" key="9">
    <source>
        <dbReference type="ARBA" id="ARBA00023201"/>
    </source>
</evidence>
<evidence type="ECO:0000256" key="10">
    <source>
        <dbReference type="ARBA" id="ARBA00023303"/>
    </source>
</evidence>
<comment type="subcellular location">
    <subcellularLocation>
        <location evidence="1">Membrane</location>
        <topology evidence="1">Multi-pass membrane protein</topology>
    </subcellularLocation>
</comment>
<sequence>MASHENGKLMMEDGVQYSDSKKKRKQENLDQRINDYVDGFTVHGLTKVFRSNKRESCVWIIFILTGVLFASVVIGRLLSKYYKFATYTDVQRIITDHNTLPSLTVCDFKAMQIEYFSYCGQQFTNWNNGDTICDYTKMMNLPNPDDLPYQNTSVWRNALFEVIHCKTWSTETPCTKTPNITSRMNGACFTWNYNGDFHDDYGHLELKFKLRNNDSIEQRDIVVLPHDSDNVEIDLMKRIAIESAVKYQITIGKTLLLRKPEPYSGCQDRAGSDDLDIFPGAYSRHTCIETYKQMNIFKKCGGVFDHIRKYLPESSISRYEDKNKTLNEIKSCIGKEIEAKGPPKELCPFPCKELELRLSPHSYKSSESKKNVYDVELQLESVDSYTLMEEQPIYSLEQMSAEIGGFLGLVMGASLLSFIELFVCGMLFTFRKVHG</sequence>
<evidence type="ECO:0000256" key="2">
    <source>
        <dbReference type="ARBA" id="ARBA00022448"/>
    </source>
</evidence>
<keyword evidence="3 11" id="KW-0894">Sodium channel</keyword>
<keyword evidence="7 11" id="KW-0406">Ion transport</keyword>
<evidence type="ECO:0000256" key="5">
    <source>
        <dbReference type="ARBA" id="ARBA00022989"/>
    </source>
</evidence>
<dbReference type="GeneID" id="136815446"/>
<evidence type="ECO:0000256" key="12">
    <source>
        <dbReference type="SAM" id="Phobius"/>
    </source>
</evidence>
<dbReference type="GO" id="GO:0015280">
    <property type="term" value="F:ligand-gated sodium channel activity"/>
    <property type="evidence" value="ECO:0007669"/>
    <property type="project" value="TreeGrafter"/>
</dbReference>
<evidence type="ECO:0000256" key="3">
    <source>
        <dbReference type="ARBA" id="ARBA00022461"/>
    </source>
</evidence>
<keyword evidence="6" id="KW-0915">Sodium</keyword>
<dbReference type="RefSeq" id="XP_066928003.1">
    <property type="nucleotide sequence ID" value="XM_067071902.1"/>
</dbReference>
<keyword evidence="9 11" id="KW-0739">Sodium transport</keyword>
<evidence type="ECO:0000256" key="7">
    <source>
        <dbReference type="ARBA" id="ARBA00023065"/>
    </source>
</evidence>
<protein>
    <submittedName>
        <fullName evidence="13">Uncharacterized protein</fullName>
    </submittedName>
</protein>
<evidence type="ECO:0000313" key="14">
    <source>
        <dbReference type="Proteomes" id="UP000594262"/>
    </source>
</evidence>
<feature type="transmembrane region" description="Helical" evidence="12">
    <location>
        <begin position="57"/>
        <end position="78"/>
    </location>
</feature>
<name>A0A7M5V621_9CNID</name>